<evidence type="ECO:0000256" key="2">
    <source>
        <dbReference type="SAM" id="SignalP"/>
    </source>
</evidence>
<feature type="compositionally biased region" description="Low complexity" evidence="1">
    <location>
        <begin position="43"/>
        <end position="92"/>
    </location>
</feature>
<feature type="compositionally biased region" description="Acidic residues" evidence="1">
    <location>
        <begin position="153"/>
        <end position="181"/>
    </location>
</feature>
<reference evidence="4 5" key="1">
    <citation type="submission" date="2016-06" db="EMBL/GenBank/DDBJ databases">
        <authorList>
            <person name="Kjaerup R.B."/>
            <person name="Dalgaard T.S."/>
            <person name="Juul-Madsen H.R."/>
        </authorList>
    </citation>
    <scope>NUCLEOTIDE SEQUENCE [LARGE SCALE GENOMIC DNA]</scope>
    <source>
        <strain evidence="4 5">DSM 43913</strain>
    </source>
</reference>
<dbReference type="Proteomes" id="UP000198251">
    <property type="component" value="Chromosome I"/>
</dbReference>
<sequence length="181" mass="17726">MKRKSLMLASLGGAAVLAVTGASVGVAAADNGAARATTLAAATTAPGTPSGTGSGAPATSGAPTTGTPSAPASPSGSGTPSGSGAPATGGDAVSEQRAREIALARAGGGEVVEVEREDEDGRAVWSVEIVSGQTEHEVDVDRGDGSVVKAEQEPVDDDDDDDDDASDDDSDDDDDDDRDDD</sequence>
<dbReference type="Gene3D" id="3.10.450.40">
    <property type="match status" value="1"/>
</dbReference>
<keyword evidence="5" id="KW-1185">Reference proteome</keyword>
<dbReference type="AlphaFoldDB" id="A0A1C5GGA7"/>
<accession>A0A1C5GGA7</accession>
<protein>
    <submittedName>
        <fullName evidence="4">Peptidase propeptide and YPEB domain-containing protein</fullName>
    </submittedName>
</protein>
<gene>
    <name evidence="4" type="ORF">GA0070610_4483</name>
</gene>
<dbReference type="RefSeq" id="WP_089003653.1">
    <property type="nucleotide sequence ID" value="NZ_LT607733.1"/>
</dbReference>
<feature type="chain" id="PRO_5008716639" evidence="2">
    <location>
        <begin position="29"/>
        <end position="181"/>
    </location>
</feature>
<evidence type="ECO:0000313" key="5">
    <source>
        <dbReference type="Proteomes" id="UP000198251"/>
    </source>
</evidence>
<feature type="domain" description="PepSY" evidence="3">
    <location>
        <begin position="93"/>
        <end position="150"/>
    </location>
</feature>
<evidence type="ECO:0000259" key="3">
    <source>
        <dbReference type="Pfam" id="PF03413"/>
    </source>
</evidence>
<dbReference type="InterPro" id="IPR025711">
    <property type="entry name" value="PepSY"/>
</dbReference>
<keyword evidence="2" id="KW-0732">Signal</keyword>
<dbReference type="GeneID" id="95804179"/>
<organism evidence="4 5">
    <name type="scientific">Micromonospora echinofusca</name>
    <dbReference type="NCBI Taxonomy" id="47858"/>
    <lineage>
        <taxon>Bacteria</taxon>
        <taxon>Bacillati</taxon>
        <taxon>Actinomycetota</taxon>
        <taxon>Actinomycetes</taxon>
        <taxon>Micromonosporales</taxon>
        <taxon>Micromonosporaceae</taxon>
        <taxon>Micromonospora</taxon>
    </lineage>
</organism>
<proteinExistence type="predicted"/>
<dbReference type="Pfam" id="PF03413">
    <property type="entry name" value="PepSY"/>
    <property type="match status" value="1"/>
</dbReference>
<feature type="compositionally biased region" description="Basic and acidic residues" evidence="1">
    <location>
        <begin position="134"/>
        <end position="144"/>
    </location>
</feature>
<name>A0A1C5GGA7_MICEH</name>
<dbReference type="EMBL" id="LT607733">
    <property type="protein sequence ID" value="SCG18146.1"/>
    <property type="molecule type" value="Genomic_DNA"/>
</dbReference>
<evidence type="ECO:0000313" key="4">
    <source>
        <dbReference type="EMBL" id="SCG18146.1"/>
    </source>
</evidence>
<evidence type="ECO:0000256" key="1">
    <source>
        <dbReference type="SAM" id="MobiDB-lite"/>
    </source>
</evidence>
<feature type="signal peptide" evidence="2">
    <location>
        <begin position="1"/>
        <end position="28"/>
    </location>
</feature>
<feature type="region of interest" description="Disordered" evidence="1">
    <location>
        <begin position="43"/>
        <end position="181"/>
    </location>
</feature>